<evidence type="ECO:0000313" key="4">
    <source>
        <dbReference type="EMBL" id="GAC98281.1"/>
    </source>
</evidence>
<dbReference type="AlphaFoldDB" id="R9PA89"/>
<dbReference type="InterPro" id="IPR013120">
    <property type="entry name" value="FAR_NAD-bd"/>
</dbReference>
<dbReference type="InterPro" id="IPR006162">
    <property type="entry name" value="Ppantetheine_attach_site"/>
</dbReference>
<dbReference type="InterPro" id="IPR020806">
    <property type="entry name" value="PKS_PP-bd"/>
</dbReference>
<keyword evidence="1" id="KW-0596">Phosphopantetheine</keyword>
<dbReference type="Proteomes" id="UP000014071">
    <property type="component" value="Unassembled WGS sequence"/>
</dbReference>
<dbReference type="InterPro" id="IPR009081">
    <property type="entry name" value="PP-bd_ACP"/>
</dbReference>
<dbReference type="InterPro" id="IPR036291">
    <property type="entry name" value="NAD(P)-bd_dom_sf"/>
</dbReference>
<dbReference type="InterPro" id="IPR051414">
    <property type="entry name" value="Adenylate-forming_Reductase"/>
</dbReference>
<dbReference type="GeneID" id="24111147"/>
<dbReference type="eggNOG" id="KOG1178">
    <property type="taxonomic scope" value="Eukaryota"/>
</dbReference>
<dbReference type="OrthoDB" id="429813at2759"/>
<dbReference type="SMART" id="SM00823">
    <property type="entry name" value="PKS_PP"/>
    <property type="match status" value="1"/>
</dbReference>
<keyword evidence="2" id="KW-0597">Phosphoprotein</keyword>
<dbReference type="PANTHER" id="PTHR43439">
    <property type="entry name" value="PHENYLACETATE-COENZYME A LIGASE"/>
    <property type="match status" value="1"/>
</dbReference>
<proteinExistence type="predicted"/>
<protein>
    <submittedName>
        <fullName evidence="4">NRPS-like enzyme</fullName>
    </submittedName>
</protein>
<dbReference type="PANTHER" id="PTHR43439:SF2">
    <property type="entry name" value="ENZYME, PUTATIVE (JCVI)-RELATED"/>
    <property type="match status" value="1"/>
</dbReference>
<evidence type="ECO:0000256" key="2">
    <source>
        <dbReference type="ARBA" id="ARBA00022553"/>
    </source>
</evidence>
<dbReference type="SUPFAM" id="SSF47336">
    <property type="entry name" value="ACP-like"/>
    <property type="match status" value="1"/>
</dbReference>
<evidence type="ECO:0000313" key="5">
    <source>
        <dbReference type="Proteomes" id="UP000014071"/>
    </source>
</evidence>
<evidence type="ECO:0000256" key="1">
    <source>
        <dbReference type="ARBA" id="ARBA00022450"/>
    </source>
</evidence>
<accession>R9PA89</accession>
<dbReference type="SUPFAM" id="SSF51735">
    <property type="entry name" value="NAD(P)-binding Rossmann-fold domains"/>
    <property type="match status" value="1"/>
</dbReference>
<dbReference type="InterPro" id="IPR036736">
    <property type="entry name" value="ACP-like_sf"/>
</dbReference>
<dbReference type="EMBL" id="DF238820">
    <property type="protein sequence ID" value="GAC98281.1"/>
    <property type="molecule type" value="Genomic_DNA"/>
</dbReference>
<gene>
    <name evidence="4" type="ORF">PHSY_005874</name>
</gene>
<dbReference type="PROSITE" id="PS50075">
    <property type="entry name" value="CARRIER"/>
    <property type="match status" value="1"/>
</dbReference>
<dbReference type="SUPFAM" id="SSF56801">
    <property type="entry name" value="Acetyl-CoA synthetase-like"/>
    <property type="match status" value="1"/>
</dbReference>
<dbReference type="STRING" id="1305764.R9PA89"/>
<dbReference type="Pfam" id="PF07993">
    <property type="entry name" value="NAD_binding_4"/>
    <property type="match status" value="1"/>
</dbReference>
<dbReference type="Pfam" id="PF23562">
    <property type="entry name" value="AMP-binding_C_3"/>
    <property type="match status" value="1"/>
</dbReference>
<sequence length="779" mass="85798">MPCDIGNRLVRQYNVVLCLGYGASEIAGVMSSARDYANDKDWEYLRPYKSFRPFMKFENRGDDLTGPFELIVRAGWPCITVPNREDGSYATKDLFVPHPSIPEAYKCVGRADDTLVHINGEKTNPVPVELEMRASPYVAECLVFGAIRSQAGVLIVPSDLAVRTVEAQATSLEAVEQKLSKLLWAAVESANKEAPSHSQIIPELVKVLPAGTSFPSADKGSLIRPKVVQAFQREIDQVYEAYEAGSNSMDDVVKIKLLDMATSIEVTAQVISEVSQRSVSALTSNLKDTDFVDLGIDSLKSTRVRNMLQKRLELPSDLPSNLVFEHPSVVQLAGFLFKHSSGTANGRSNGDSQRSENRKAVELLEEFKGQILKRDRPTLAAAARDDAVKHTVVLTGSTGSLGAHLVDQLARINQVETVICLDRAKNDEDARKRTEDSLLTRGLGKLDRLASSTSTTIMCLAAELAEPQLGLQDSSWKLLSSKTTCVIHNGWPVNFNMAVQSFRSPILGSVNLINLVAQSPATARPRFIFSSSISTIAGKICSQVDEEYPVDIGDAANMGYGRSKWVVEKLCEYAQQHIGDGFDAVIARIGQMVGDRRSGIWNETEAWPLMLKSAQTIGCLPELDERISWQPVDDSAFFVAGMVMPPRLEGVFHVFNSAASSHSELIDLLKKPENLGDSFEVVARNEWLRRLSESDPDPRRNPTIKLLEHYRAQYGQAQTNGNGASDRPIDKEKIITNDRLLGAFGQLGLQREAELKLVPIDASLIHNMISAWRRSGFLS</sequence>
<dbReference type="RefSeq" id="XP_012191868.1">
    <property type="nucleotide sequence ID" value="XM_012336478.1"/>
</dbReference>
<dbReference type="Pfam" id="PF00550">
    <property type="entry name" value="PP-binding"/>
    <property type="match status" value="1"/>
</dbReference>
<dbReference type="PROSITE" id="PS00012">
    <property type="entry name" value="PHOSPHOPANTETHEINE"/>
    <property type="match status" value="1"/>
</dbReference>
<reference evidence="5" key="1">
    <citation type="journal article" date="2013" name="Genome Announc.">
        <title>Draft genome sequence of the basidiomycetous yeast-like fungus Pseudozyma hubeiensis SY62, which produces an abundant amount of the biosurfactant mannosylerythritol lipids.</title>
        <authorList>
            <person name="Konishi M."/>
            <person name="Hatada Y."/>
            <person name="Horiuchi J."/>
        </authorList>
    </citation>
    <scope>NUCLEOTIDE SEQUENCE [LARGE SCALE GENOMIC DNA]</scope>
    <source>
        <strain evidence="5">SY62</strain>
    </source>
</reference>
<dbReference type="Gene3D" id="1.10.1200.10">
    <property type="entry name" value="ACP-like"/>
    <property type="match status" value="1"/>
</dbReference>
<keyword evidence="5" id="KW-1185">Reference proteome</keyword>
<dbReference type="GO" id="GO:0031177">
    <property type="term" value="F:phosphopantetheine binding"/>
    <property type="evidence" value="ECO:0007669"/>
    <property type="project" value="InterPro"/>
</dbReference>
<evidence type="ECO:0000259" key="3">
    <source>
        <dbReference type="PROSITE" id="PS50075"/>
    </source>
</evidence>
<organism evidence="4 5">
    <name type="scientific">Pseudozyma hubeiensis (strain SY62)</name>
    <name type="common">Yeast</name>
    <dbReference type="NCBI Taxonomy" id="1305764"/>
    <lineage>
        <taxon>Eukaryota</taxon>
        <taxon>Fungi</taxon>
        <taxon>Dikarya</taxon>
        <taxon>Basidiomycota</taxon>
        <taxon>Ustilaginomycotina</taxon>
        <taxon>Ustilaginomycetes</taxon>
        <taxon>Ustilaginales</taxon>
        <taxon>Ustilaginaceae</taxon>
        <taxon>Pseudozyma</taxon>
    </lineage>
</organism>
<dbReference type="HOGENOM" id="CLU_002220_2_1_1"/>
<dbReference type="Gene3D" id="3.40.50.720">
    <property type="entry name" value="NAD(P)-binding Rossmann-like Domain"/>
    <property type="match status" value="1"/>
</dbReference>
<feature type="domain" description="Carrier" evidence="3">
    <location>
        <begin position="261"/>
        <end position="340"/>
    </location>
</feature>
<name>R9PA89_PSEHS</name>